<dbReference type="GO" id="GO:0006886">
    <property type="term" value="P:intracellular protein transport"/>
    <property type="evidence" value="ECO:0007669"/>
    <property type="project" value="InterPro"/>
</dbReference>
<feature type="transmembrane region" description="Helical" evidence="2">
    <location>
        <begin position="6"/>
        <end position="25"/>
    </location>
</feature>
<dbReference type="STRING" id="1121950.SAMN02745243_02136"/>
<protein>
    <submittedName>
        <fullName evidence="4">Sensor histidine kinase YesM</fullName>
    </submittedName>
</protein>
<dbReference type="GO" id="GO:0042802">
    <property type="term" value="F:identical protein binding"/>
    <property type="evidence" value="ECO:0007669"/>
    <property type="project" value="TreeGrafter"/>
</dbReference>
<dbReference type="SUPFAM" id="SSF55874">
    <property type="entry name" value="ATPase domain of HSP90 chaperone/DNA topoisomerase II/histidine kinase"/>
    <property type="match status" value="1"/>
</dbReference>
<dbReference type="GO" id="GO:0016301">
    <property type="term" value="F:kinase activity"/>
    <property type="evidence" value="ECO:0007669"/>
    <property type="project" value="UniProtKB-KW"/>
</dbReference>
<evidence type="ECO:0000313" key="4">
    <source>
        <dbReference type="EMBL" id="SHK07634.1"/>
    </source>
</evidence>
<feature type="transmembrane region" description="Helical" evidence="2">
    <location>
        <begin position="184"/>
        <end position="203"/>
    </location>
</feature>
<keyword evidence="4" id="KW-0808">Transferase</keyword>
<gene>
    <name evidence="4" type="ORF">SAMN02745243_02136</name>
</gene>
<dbReference type="Proteomes" id="UP000184301">
    <property type="component" value="Unassembled WGS sequence"/>
</dbReference>
<dbReference type="OrthoDB" id="9813149at2"/>
<keyword evidence="2" id="KW-0812">Transmembrane</keyword>
<dbReference type="EMBL" id="FQZY01000028">
    <property type="protein sequence ID" value="SHK07634.1"/>
    <property type="molecule type" value="Genomic_DNA"/>
</dbReference>
<dbReference type="PANTHER" id="PTHR40448:SF1">
    <property type="entry name" value="TWO-COMPONENT SENSOR HISTIDINE KINASE"/>
    <property type="match status" value="1"/>
</dbReference>
<feature type="domain" description="Sensor histidine kinase NatK-like C-terminal" evidence="3">
    <location>
        <begin position="321"/>
        <end position="417"/>
    </location>
</feature>
<feature type="coiled-coil region" evidence="1">
    <location>
        <begin position="206"/>
        <end position="234"/>
    </location>
</feature>
<evidence type="ECO:0000256" key="2">
    <source>
        <dbReference type="SAM" id="Phobius"/>
    </source>
</evidence>
<dbReference type="Gene3D" id="3.30.565.10">
    <property type="entry name" value="Histidine kinase-like ATPase, C-terminal domain"/>
    <property type="match status" value="1"/>
</dbReference>
<reference evidence="4 5" key="1">
    <citation type="submission" date="2016-11" db="EMBL/GenBank/DDBJ databases">
        <authorList>
            <person name="Jaros S."/>
            <person name="Januszkiewicz K."/>
            <person name="Wedrychowicz H."/>
        </authorList>
    </citation>
    <scope>NUCLEOTIDE SEQUENCE [LARGE SCALE GENOMIC DNA]</scope>
    <source>
        <strain evidence="4 5">DSM 15480</strain>
    </source>
</reference>
<proteinExistence type="predicted"/>
<evidence type="ECO:0000256" key="1">
    <source>
        <dbReference type="SAM" id="Coils"/>
    </source>
</evidence>
<evidence type="ECO:0000259" key="3">
    <source>
        <dbReference type="Pfam" id="PF14501"/>
    </source>
</evidence>
<dbReference type="Pfam" id="PF14501">
    <property type="entry name" value="HATPase_c_5"/>
    <property type="match status" value="1"/>
</dbReference>
<dbReference type="CDD" id="cd16935">
    <property type="entry name" value="HATPase_AgrC-ComD-like"/>
    <property type="match status" value="1"/>
</dbReference>
<feature type="transmembrane region" description="Helical" evidence="2">
    <location>
        <begin position="154"/>
        <end position="172"/>
    </location>
</feature>
<accession>A0A1M6PI95</accession>
<dbReference type="AlphaFoldDB" id="A0A1M6PI95"/>
<dbReference type="InterPro" id="IPR032834">
    <property type="entry name" value="NatK-like_C"/>
</dbReference>
<organism evidence="4 5">
    <name type="scientific">Hespellia stercorisuis DSM 15480</name>
    <dbReference type="NCBI Taxonomy" id="1121950"/>
    <lineage>
        <taxon>Bacteria</taxon>
        <taxon>Bacillati</taxon>
        <taxon>Bacillota</taxon>
        <taxon>Clostridia</taxon>
        <taxon>Lachnospirales</taxon>
        <taxon>Lachnospiraceae</taxon>
        <taxon>Hespellia</taxon>
    </lineage>
</organism>
<feature type="transmembrane region" description="Helical" evidence="2">
    <location>
        <begin position="60"/>
        <end position="78"/>
    </location>
</feature>
<keyword evidence="5" id="KW-1185">Reference proteome</keyword>
<keyword evidence="2" id="KW-1133">Transmembrane helix</keyword>
<dbReference type="RefSeq" id="WP_073109843.1">
    <property type="nucleotide sequence ID" value="NZ_FQZY01000028.1"/>
</dbReference>
<feature type="transmembrane region" description="Helical" evidence="2">
    <location>
        <begin position="122"/>
        <end position="142"/>
    </location>
</feature>
<keyword evidence="2" id="KW-0472">Membrane</keyword>
<sequence length="427" mass="49040">MTEWYKIVSCFFTNEIQLLLGLCLVAKLLNFPKLNKIAVLLSTGGSVLITWATILALPQFYLVGIEIGLLITMVCYLYREQTRICVFLIFFYEIAIALWEFLISAGLAVWLKDARFIDTVTAEYMLAVWIVRLLMLGIFWLAKRNGKIARKEAVRMFSVISLAGMFGVIVLSEQKRILLSDDRLTTWIILSLLLMMAILFFTLSRQHEMEKEIARLKEEQAELLERDYRALNRTYTSNAKLYHDIHNHIEVLHRYLKQRKTDEAIQYLEDLCSPVWELTQENWTGDEAIDYLISSKMSFAKQQNIRTKINIEFPRHTNIRNVDLTAILGNMLDNALEAAIVTTGELRFINLTIRRINNMLIVKVENGFAEKPVIAGGTLQTSKSQKALHGWGLKSALSAAERYDGIIKTSFDQHIFQTVATLSYHAV</sequence>
<keyword evidence="4" id="KW-0418">Kinase</keyword>
<evidence type="ECO:0000313" key="5">
    <source>
        <dbReference type="Proteomes" id="UP000184301"/>
    </source>
</evidence>
<dbReference type="InterPro" id="IPR036890">
    <property type="entry name" value="HATPase_C_sf"/>
</dbReference>
<dbReference type="PANTHER" id="PTHR40448">
    <property type="entry name" value="TWO-COMPONENT SENSOR HISTIDINE KINASE"/>
    <property type="match status" value="1"/>
</dbReference>
<keyword evidence="1" id="KW-0175">Coiled coil</keyword>
<name>A0A1M6PI95_9FIRM</name>
<feature type="transmembrane region" description="Helical" evidence="2">
    <location>
        <begin position="85"/>
        <end position="110"/>
    </location>
</feature>